<dbReference type="OrthoDB" id="9908854at2759"/>
<dbReference type="Pfam" id="PF23058">
    <property type="entry name" value="RBD_ZCCHC3_2nd"/>
    <property type="match status" value="1"/>
</dbReference>
<dbReference type="GO" id="GO:0008270">
    <property type="term" value="F:zinc ion binding"/>
    <property type="evidence" value="ECO:0007669"/>
    <property type="project" value="UniProtKB-KW"/>
</dbReference>
<reference evidence="4" key="1">
    <citation type="submission" date="2025-08" db="UniProtKB">
        <authorList>
            <consortium name="RefSeq"/>
        </authorList>
    </citation>
    <scope>IDENTIFICATION</scope>
    <source>
        <strain evidence="4">J_2021</strain>
        <tissue evidence="4">Erythrocytes</tissue>
    </source>
</reference>
<evidence type="ECO:0000313" key="3">
    <source>
        <dbReference type="Proteomes" id="UP000186698"/>
    </source>
</evidence>
<evidence type="ECO:0000259" key="2">
    <source>
        <dbReference type="PROSITE" id="PS50158"/>
    </source>
</evidence>
<dbReference type="PANTHER" id="PTHR46486:SF1">
    <property type="entry name" value="CCHC-TYPE DOMAIN-CONTAINING PROTEIN"/>
    <property type="match status" value="1"/>
</dbReference>
<dbReference type="InterPro" id="IPR001878">
    <property type="entry name" value="Znf_CCHC"/>
</dbReference>
<dbReference type="InterPro" id="IPR036875">
    <property type="entry name" value="Znf_CCHC_sf"/>
</dbReference>
<dbReference type="InterPro" id="IPR057811">
    <property type="entry name" value="RBD_ZCCHC3_2nd"/>
</dbReference>
<dbReference type="Proteomes" id="UP000186698">
    <property type="component" value="Chromosome 8S"/>
</dbReference>
<keyword evidence="1" id="KW-0479">Metal-binding</keyword>
<dbReference type="PROSITE" id="PS50158">
    <property type="entry name" value="ZF_CCHC"/>
    <property type="match status" value="1"/>
</dbReference>
<evidence type="ECO:0000256" key="1">
    <source>
        <dbReference type="PROSITE-ProRule" id="PRU00047"/>
    </source>
</evidence>
<proteinExistence type="predicted"/>
<dbReference type="SMART" id="SM00343">
    <property type="entry name" value="ZnF_C2HC"/>
    <property type="match status" value="2"/>
</dbReference>
<feature type="domain" description="CCHC-type" evidence="2">
    <location>
        <begin position="313"/>
        <end position="328"/>
    </location>
</feature>
<dbReference type="SUPFAM" id="SSF57756">
    <property type="entry name" value="Retrovirus zinc finger-like domains"/>
    <property type="match status" value="1"/>
</dbReference>
<dbReference type="KEGG" id="xla:121397634"/>
<keyword evidence="1" id="KW-0862">Zinc</keyword>
<dbReference type="PANTHER" id="PTHR46486">
    <property type="entry name" value="CCHC-TYPE DOMAIN-CONTAINING PROTEIN"/>
    <property type="match status" value="1"/>
</dbReference>
<dbReference type="RefSeq" id="XP_041430624.1">
    <property type="nucleotide sequence ID" value="XM_041574690.1"/>
</dbReference>
<dbReference type="InterPro" id="IPR057810">
    <property type="entry name" value="RBD_ZCCHC3_1st"/>
</dbReference>
<protein>
    <submittedName>
        <fullName evidence="4">Zinc finger CCHC domain-containing protein 3-like</fullName>
    </submittedName>
</protein>
<evidence type="ECO:0000313" key="4">
    <source>
        <dbReference type="RefSeq" id="XP_041430624.1"/>
    </source>
</evidence>
<dbReference type="AlphaFoldDB" id="A0A8J1LN69"/>
<dbReference type="Gene3D" id="4.10.60.10">
    <property type="entry name" value="Zinc finger, CCHC-type"/>
    <property type="match status" value="1"/>
</dbReference>
<keyword evidence="3" id="KW-1185">Reference proteome</keyword>
<dbReference type="Pfam" id="PF23057">
    <property type="entry name" value="RBD_ZCCHC3_1st"/>
    <property type="match status" value="1"/>
</dbReference>
<organism evidence="3 4">
    <name type="scientific">Xenopus laevis</name>
    <name type="common">African clawed frog</name>
    <dbReference type="NCBI Taxonomy" id="8355"/>
    <lineage>
        <taxon>Eukaryota</taxon>
        <taxon>Metazoa</taxon>
        <taxon>Chordata</taxon>
        <taxon>Craniata</taxon>
        <taxon>Vertebrata</taxon>
        <taxon>Euteleostomi</taxon>
        <taxon>Amphibia</taxon>
        <taxon>Batrachia</taxon>
        <taxon>Anura</taxon>
        <taxon>Pipoidea</taxon>
        <taxon>Pipidae</taxon>
        <taxon>Xenopodinae</taxon>
        <taxon>Xenopus</taxon>
        <taxon>Xenopus</taxon>
    </lineage>
</organism>
<accession>A0A8J1LN69</accession>
<name>A0A8J1LN69_XENLA</name>
<keyword evidence="1" id="KW-0863">Zinc-finger</keyword>
<dbReference type="GeneID" id="121397634"/>
<dbReference type="GO" id="GO:0003676">
    <property type="term" value="F:nucleic acid binding"/>
    <property type="evidence" value="ECO:0007669"/>
    <property type="project" value="InterPro"/>
</dbReference>
<sequence>MQIRGAGTVGKVLSRCWEAAGLRAAEAELGPNQGQSQSGPGAGSKCGPGAGLGAVFATSQLGPSLSAETGSTVPLSPWRRAKPGGGAVGSRAFRVIASRPFGTIKWSGSFPVMAAFEARIKNTVRFLVEPAQRTKVNLEFFVEKVLHGLFGADQTKVFCLQDFQWQGIYDVTFFVESECLQIFEKGKRLMGNPEMEGILMVPSFQMEEKPLLLHMFNPFADYTEVVAFLKRYCSSVRGGTRQFNRFDYFNGKYKFWVRLKVDPEGIGGVQHPPANFSIGGNKGFLYYPGQPAYCRICLKFGHTKDECANQPSCRNCGESGHEVGRCSNPRRCDMW</sequence>
<gene>
    <name evidence="4" type="primary">LOC121397634</name>
</gene>